<keyword evidence="4 7" id="KW-0812">Transmembrane</keyword>
<dbReference type="Pfam" id="PF00528">
    <property type="entry name" value="BPD_transp_1"/>
    <property type="match status" value="1"/>
</dbReference>
<reference evidence="9 10" key="1">
    <citation type="submission" date="2018-08" db="EMBL/GenBank/DDBJ databases">
        <title>A genome reference for cultivated species of the human gut microbiota.</title>
        <authorList>
            <person name="Zou Y."/>
            <person name="Xue W."/>
            <person name="Luo G."/>
        </authorList>
    </citation>
    <scope>NUCLEOTIDE SEQUENCE [LARGE SCALE GENOMIC DNA]</scope>
    <source>
        <strain evidence="9 10">AF37-2AT</strain>
    </source>
</reference>
<feature type="transmembrane region" description="Helical" evidence="7">
    <location>
        <begin position="141"/>
        <end position="161"/>
    </location>
</feature>
<organism evidence="9 10">
    <name type="scientific">Sellimonas intestinalis</name>
    <dbReference type="NCBI Taxonomy" id="1653434"/>
    <lineage>
        <taxon>Bacteria</taxon>
        <taxon>Bacillati</taxon>
        <taxon>Bacillota</taxon>
        <taxon>Clostridia</taxon>
        <taxon>Lachnospirales</taxon>
        <taxon>Lachnospiraceae</taxon>
        <taxon>Sellimonas</taxon>
    </lineage>
</organism>
<evidence type="ECO:0000256" key="4">
    <source>
        <dbReference type="ARBA" id="ARBA00022692"/>
    </source>
</evidence>
<comment type="caution">
    <text evidence="9">The sequence shown here is derived from an EMBL/GenBank/DDBJ whole genome shotgun (WGS) entry which is preliminary data.</text>
</comment>
<dbReference type="CDD" id="cd06261">
    <property type="entry name" value="TM_PBP2"/>
    <property type="match status" value="1"/>
</dbReference>
<keyword evidence="5 7" id="KW-1133">Transmembrane helix</keyword>
<evidence type="ECO:0000313" key="9">
    <source>
        <dbReference type="EMBL" id="RGE87787.1"/>
    </source>
</evidence>
<feature type="transmembrane region" description="Helical" evidence="7">
    <location>
        <begin position="74"/>
        <end position="95"/>
    </location>
</feature>
<evidence type="ECO:0000256" key="6">
    <source>
        <dbReference type="ARBA" id="ARBA00023136"/>
    </source>
</evidence>
<dbReference type="SUPFAM" id="SSF161098">
    <property type="entry name" value="MetI-like"/>
    <property type="match status" value="1"/>
</dbReference>
<evidence type="ECO:0000256" key="1">
    <source>
        <dbReference type="ARBA" id="ARBA00004651"/>
    </source>
</evidence>
<dbReference type="InterPro" id="IPR035906">
    <property type="entry name" value="MetI-like_sf"/>
</dbReference>
<protein>
    <submittedName>
        <fullName evidence="9">Carbohydrate ABC transporter permease</fullName>
    </submittedName>
</protein>
<dbReference type="Proteomes" id="UP000261080">
    <property type="component" value="Unassembled WGS sequence"/>
</dbReference>
<dbReference type="PROSITE" id="PS50928">
    <property type="entry name" value="ABC_TM1"/>
    <property type="match status" value="1"/>
</dbReference>
<keyword evidence="2 7" id="KW-0813">Transport</keyword>
<name>A0A3E3K2X6_9FIRM</name>
<dbReference type="GO" id="GO:0055085">
    <property type="term" value="P:transmembrane transport"/>
    <property type="evidence" value="ECO:0007669"/>
    <property type="project" value="InterPro"/>
</dbReference>
<feature type="transmembrane region" description="Helical" evidence="7">
    <location>
        <begin position="241"/>
        <end position="262"/>
    </location>
</feature>
<comment type="similarity">
    <text evidence="7">Belongs to the binding-protein-dependent transport system permease family.</text>
</comment>
<sequence length="276" mass="31131">MKRKHRTAKFITNSILALIMLMPLYWTFITALKDKNEIYEQPPSLFPERISWGNFQEILMRNDGVFLTYLKNSIVTTVVTMIVVAIVSLLAGYAFSKLKVAGGRIWMLLIIAALMIPFQTLMIPLYSIMANLHLTNTRLSMILIYATFQTPFAVYMMKNAFDMIPDGLRDAAKIDGAGEMTVFWRVMMPTTWSSIATIFIYSAYTTWNDYLIAVVFANNEAIKTFNVGLTNMAIGQYGTEWGLLTAGSLIGLAPIMVLFVFLQKYFIKGMLGGAIK</sequence>
<dbReference type="RefSeq" id="WP_048620686.1">
    <property type="nucleotide sequence ID" value="NZ_CALBAT010000027.1"/>
</dbReference>
<dbReference type="EMBL" id="QVLX01000003">
    <property type="protein sequence ID" value="RGE87787.1"/>
    <property type="molecule type" value="Genomic_DNA"/>
</dbReference>
<gene>
    <name evidence="9" type="ORF">DW016_06610</name>
</gene>
<evidence type="ECO:0000313" key="10">
    <source>
        <dbReference type="Proteomes" id="UP000261080"/>
    </source>
</evidence>
<accession>A0A3E3K2X6</accession>
<evidence type="ECO:0000256" key="7">
    <source>
        <dbReference type="RuleBase" id="RU363032"/>
    </source>
</evidence>
<dbReference type="AlphaFoldDB" id="A0A3E3K2X6"/>
<evidence type="ECO:0000256" key="5">
    <source>
        <dbReference type="ARBA" id="ARBA00022989"/>
    </source>
</evidence>
<evidence type="ECO:0000256" key="3">
    <source>
        <dbReference type="ARBA" id="ARBA00022475"/>
    </source>
</evidence>
<keyword evidence="6 7" id="KW-0472">Membrane</keyword>
<evidence type="ECO:0000259" key="8">
    <source>
        <dbReference type="PROSITE" id="PS50928"/>
    </source>
</evidence>
<feature type="transmembrane region" description="Helical" evidence="7">
    <location>
        <begin position="182"/>
        <end position="204"/>
    </location>
</feature>
<dbReference type="OrthoDB" id="27560at2"/>
<keyword evidence="3" id="KW-1003">Cell membrane</keyword>
<feature type="domain" description="ABC transmembrane type-1" evidence="8">
    <location>
        <begin position="70"/>
        <end position="262"/>
    </location>
</feature>
<feature type="transmembrane region" description="Helical" evidence="7">
    <location>
        <begin position="107"/>
        <end position="129"/>
    </location>
</feature>
<dbReference type="PANTHER" id="PTHR43744:SF8">
    <property type="entry name" value="SN-GLYCEROL-3-PHOSPHATE TRANSPORT SYSTEM PERMEASE PROTEIN UGPE"/>
    <property type="match status" value="1"/>
</dbReference>
<dbReference type="GeneID" id="97191781"/>
<dbReference type="GO" id="GO:0005886">
    <property type="term" value="C:plasma membrane"/>
    <property type="evidence" value="ECO:0007669"/>
    <property type="project" value="UniProtKB-SubCell"/>
</dbReference>
<feature type="transmembrane region" description="Helical" evidence="7">
    <location>
        <begin position="12"/>
        <end position="32"/>
    </location>
</feature>
<keyword evidence="10" id="KW-1185">Reference proteome</keyword>
<dbReference type="PANTHER" id="PTHR43744">
    <property type="entry name" value="ABC TRANSPORTER PERMEASE PROTEIN MG189-RELATED-RELATED"/>
    <property type="match status" value="1"/>
</dbReference>
<dbReference type="Gene3D" id="1.10.3720.10">
    <property type="entry name" value="MetI-like"/>
    <property type="match status" value="1"/>
</dbReference>
<proteinExistence type="inferred from homology"/>
<dbReference type="InterPro" id="IPR000515">
    <property type="entry name" value="MetI-like"/>
</dbReference>
<evidence type="ECO:0000256" key="2">
    <source>
        <dbReference type="ARBA" id="ARBA00022448"/>
    </source>
</evidence>
<comment type="subcellular location">
    <subcellularLocation>
        <location evidence="1 7">Cell membrane</location>
        <topology evidence="1 7">Multi-pass membrane protein</topology>
    </subcellularLocation>
</comment>